<dbReference type="PANTHER" id="PTHR42749:SF8">
    <property type="entry name" value="HSP70 FAMILY PROTEIN (AFU_ORTHOLOGUE AFUA_3G13740)"/>
    <property type="match status" value="1"/>
</dbReference>
<gene>
    <name evidence="2" type="ORF">BFJ65_g14752</name>
</gene>
<dbReference type="AlphaFoldDB" id="A0A3L6N1P5"/>
<protein>
    <recommendedName>
        <fullName evidence="4">Hsp70 protein</fullName>
    </recommendedName>
</protein>
<name>A0A3L6N1P5_FUSOX</name>
<dbReference type="InterPro" id="IPR043129">
    <property type="entry name" value="ATPase_NBD"/>
</dbReference>
<proteinExistence type="predicted"/>
<evidence type="ECO:0000313" key="2">
    <source>
        <dbReference type="EMBL" id="RKK10757.1"/>
    </source>
</evidence>
<dbReference type="Proteomes" id="UP000270866">
    <property type="component" value="Unassembled WGS sequence"/>
</dbReference>
<evidence type="ECO:0000313" key="3">
    <source>
        <dbReference type="Proteomes" id="UP000270866"/>
    </source>
</evidence>
<dbReference type="SUPFAM" id="SSF53067">
    <property type="entry name" value="Actin-like ATPase domain"/>
    <property type="match status" value="2"/>
</dbReference>
<evidence type="ECO:0008006" key="4">
    <source>
        <dbReference type="Google" id="ProtNLM"/>
    </source>
</evidence>
<dbReference type="Gene3D" id="3.30.420.40">
    <property type="match status" value="2"/>
</dbReference>
<feature type="region of interest" description="Disordered" evidence="1">
    <location>
        <begin position="1"/>
        <end position="22"/>
    </location>
</feature>
<dbReference type="CDD" id="cd10170">
    <property type="entry name" value="ASKHA_NBD_HSP70"/>
    <property type="match status" value="1"/>
</dbReference>
<organism evidence="2 3">
    <name type="scientific">Fusarium oxysporum f. sp. cepae</name>
    <dbReference type="NCBI Taxonomy" id="396571"/>
    <lineage>
        <taxon>Eukaryota</taxon>
        <taxon>Fungi</taxon>
        <taxon>Dikarya</taxon>
        <taxon>Ascomycota</taxon>
        <taxon>Pezizomycotina</taxon>
        <taxon>Sordariomycetes</taxon>
        <taxon>Hypocreomycetidae</taxon>
        <taxon>Hypocreales</taxon>
        <taxon>Nectriaceae</taxon>
        <taxon>Fusarium</taxon>
        <taxon>Fusarium oxysporum species complex</taxon>
    </lineage>
</organism>
<dbReference type="EMBL" id="MRCU01000010">
    <property type="protein sequence ID" value="RKK10757.1"/>
    <property type="molecule type" value="Genomic_DNA"/>
</dbReference>
<comment type="caution">
    <text evidence="2">The sequence shown here is derived from an EMBL/GenBank/DDBJ whole genome shotgun (WGS) entry which is preliminary data.</text>
</comment>
<feature type="region of interest" description="Disordered" evidence="1">
    <location>
        <begin position="95"/>
        <end position="140"/>
    </location>
</feature>
<feature type="compositionally biased region" description="Basic and acidic residues" evidence="1">
    <location>
        <begin position="127"/>
        <end position="136"/>
    </location>
</feature>
<accession>A0A3L6N1P5</accession>
<evidence type="ECO:0000256" key="1">
    <source>
        <dbReference type="SAM" id="MobiDB-lite"/>
    </source>
</evidence>
<dbReference type="Gene3D" id="3.90.640.10">
    <property type="entry name" value="Actin, Chain A, domain 4"/>
    <property type="match status" value="1"/>
</dbReference>
<reference evidence="2 3" key="1">
    <citation type="journal article" date="2018" name="Sci. Rep.">
        <title>Characterisation of pathogen-specific regions and novel effector candidates in Fusarium oxysporum f. sp. cepae.</title>
        <authorList>
            <person name="Armitage A.D."/>
            <person name="Taylor A."/>
            <person name="Sobczyk M.K."/>
            <person name="Baxter L."/>
            <person name="Greenfield B.P."/>
            <person name="Bates H.J."/>
            <person name="Wilson F."/>
            <person name="Jackson A.C."/>
            <person name="Ott S."/>
            <person name="Harrison R.J."/>
            <person name="Clarkson J.P."/>
        </authorList>
    </citation>
    <scope>NUCLEOTIDE SEQUENCE [LARGE SCALE GENOMIC DNA]</scope>
    <source>
        <strain evidence="2 3">FoC_Fus2</strain>
    </source>
</reference>
<sequence length="536" mass="60462">MAYSQHQDQNQPTRSASIDSSNQDDTYRLLQRIIIAIDFGTEYSNVSYTVIPESHSLCSVKKNRIYSIANYADNLPWGTSVPSKVIYPLERHSQDLNSPVSEKTDLWDASGNDGPGERLTDVANSGPEDRDPHHGNQDTCMEIDNVDERNWGHRAEEHWRFPATHSDPDKAPLSRIKLLLDDSSETEKVREELINQLDTLEKRGVIQQNLDVIVDYLTCLLLHALSELQKKGIDDSYRKDVVICVPVTWKEKAREDMRACLAKALRKAEFGGVNVQENRIENLHIESELDAAAAHMLATQSIIKRGESFVLLDAGGGIVQAKTYRVDDGRPFPLCQGIVPPRGGFHGSSCLDEDFRKYMERLLAEETYLEQGVEAMNWMVEEAILRFKVSVKPNFHCDQNIKKQFYIPRLRDNEKKGFKEACVHVDRSEIEEMFTKQLDAIFEIIKSQLNDARGLGYKVEKIVLIGGFGRSRFLIDFLKERVAKYSQEGGSPVALLPLEESTRIPDIVSSGAVLLAMNQPPVAKAKGASSFDQRIA</sequence>
<dbReference type="PANTHER" id="PTHR42749">
    <property type="entry name" value="CELL SHAPE-DETERMINING PROTEIN MREB"/>
    <property type="match status" value="1"/>
</dbReference>